<keyword evidence="1" id="KW-1133">Transmembrane helix</keyword>
<feature type="transmembrane region" description="Helical" evidence="1">
    <location>
        <begin position="48"/>
        <end position="68"/>
    </location>
</feature>
<comment type="caution">
    <text evidence="3">The sequence shown here is derived from an EMBL/GenBank/DDBJ whole genome shotgun (WGS) entry which is preliminary data.</text>
</comment>
<dbReference type="EMBL" id="LCAE01000045">
    <property type="protein sequence ID" value="KKR84611.1"/>
    <property type="molecule type" value="Genomic_DNA"/>
</dbReference>
<feature type="transmembrane region" description="Helical" evidence="1">
    <location>
        <begin position="138"/>
        <end position="158"/>
    </location>
</feature>
<protein>
    <recommendedName>
        <fullName evidence="2">VTT domain-containing protein</fullName>
    </recommendedName>
</protein>
<feature type="domain" description="VTT" evidence="2">
    <location>
        <begin position="68"/>
        <end position="175"/>
    </location>
</feature>
<evidence type="ECO:0000259" key="2">
    <source>
        <dbReference type="Pfam" id="PF09335"/>
    </source>
</evidence>
<name>A0A0G0UBB2_9BACT</name>
<proteinExistence type="predicted"/>
<dbReference type="Pfam" id="PF09335">
    <property type="entry name" value="VTT_dom"/>
    <property type="match status" value="1"/>
</dbReference>
<dbReference type="Proteomes" id="UP000033858">
    <property type="component" value="Unassembled WGS sequence"/>
</dbReference>
<sequence>CKIQEMKKDSIWYSTVLIVIFVAFMATAYWFFKSPYFVVVDAWIKTNMVLYVSALFIYKSIGVLFPPIPAGVVTMASIPFLGWFVAYMVDMAGSIFGGMFAYWLGKKYGRKILKKIFSDSIVNKIVKTKVKKGKEIEAVFMFRVLLGSTILEAVYYGAGFLKIPFGKFLIGASLSHLKTKGRYFE</sequence>
<evidence type="ECO:0000256" key="1">
    <source>
        <dbReference type="SAM" id="Phobius"/>
    </source>
</evidence>
<gene>
    <name evidence="3" type="ORF">UU32_C0045G0001</name>
</gene>
<evidence type="ECO:0000313" key="4">
    <source>
        <dbReference type="Proteomes" id="UP000033858"/>
    </source>
</evidence>
<keyword evidence="1" id="KW-0472">Membrane</keyword>
<evidence type="ECO:0000313" key="3">
    <source>
        <dbReference type="EMBL" id="KKR84611.1"/>
    </source>
</evidence>
<feature type="non-terminal residue" evidence="3">
    <location>
        <position position="1"/>
    </location>
</feature>
<dbReference type="AlphaFoldDB" id="A0A0G0UBB2"/>
<feature type="transmembrane region" description="Helical" evidence="1">
    <location>
        <begin position="12"/>
        <end position="32"/>
    </location>
</feature>
<accession>A0A0G0UBB2</accession>
<dbReference type="InterPro" id="IPR032816">
    <property type="entry name" value="VTT_dom"/>
</dbReference>
<keyword evidence="1" id="KW-0812">Transmembrane</keyword>
<reference evidence="3 4" key="1">
    <citation type="journal article" date="2015" name="Nature">
        <title>rRNA introns, odd ribosomes, and small enigmatic genomes across a large radiation of phyla.</title>
        <authorList>
            <person name="Brown C.T."/>
            <person name="Hug L.A."/>
            <person name="Thomas B.C."/>
            <person name="Sharon I."/>
            <person name="Castelle C.J."/>
            <person name="Singh A."/>
            <person name="Wilkins M.J."/>
            <person name="Williams K.H."/>
            <person name="Banfield J.F."/>
        </authorList>
    </citation>
    <scope>NUCLEOTIDE SEQUENCE [LARGE SCALE GENOMIC DNA]</scope>
</reference>
<feature type="transmembrane region" description="Helical" evidence="1">
    <location>
        <begin position="80"/>
        <end position="105"/>
    </location>
</feature>
<organism evidence="3 4">
    <name type="scientific">Candidatus Woesebacteria bacterium GW2011_GWB1_41_10</name>
    <dbReference type="NCBI Taxonomy" id="1618577"/>
    <lineage>
        <taxon>Bacteria</taxon>
        <taxon>Candidatus Woeseibacteriota</taxon>
    </lineage>
</organism>